<evidence type="ECO:0000313" key="1">
    <source>
        <dbReference type="EMBL" id="SKA77483.1"/>
    </source>
</evidence>
<dbReference type="EMBL" id="FUYB01000006">
    <property type="protein sequence ID" value="SKA77483.1"/>
    <property type="molecule type" value="Genomic_DNA"/>
</dbReference>
<proteinExistence type="predicted"/>
<reference evidence="1 2" key="1">
    <citation type="submission" date="2017-02" db="EMBL/GenBank/DDBJ databases">
        <authorList>
            <person name="Peterson S.W."/>
        </authorList>
    </citation>
    <scope>NUCLEOTIDE SEQUENCE [LARGE SCALE GENOMIC DNA]</scope>
    <source>
        <strain evidence="1 2">ATCC 49788</strain>
    </source>
</reference>
<dbReference type="Proteomes" id="UP000190460">
    <property type="component" value="Unassembled WGS sequence"/>
</dbReference>
<evidence type="ECO:0000313" key="2">
    <source>
        <dbReference type="Proteomes" id="UP000190460"/>
    </source>
</evidence>
<gene>
    <name evidence="1" type="ORF">SAMN02745130_01803</name>
</gene>
<name>A0A1T4WJH7_9GAMM</name>
<protein>
    <submittedName>
        <fullName evidence="1">Transcriptional regulator, AlpA family</fullName>
    </submittedName>
</protein>
<accession>A0A1T4WJH7</accession>
<keyword evidence="2" id="KW-1185">Reference proteome</keyword>
<dbReference type="STRING" id="92487.SAMN02745130_01803"/>
<organism evidence="1 2">
    <name type="scientific">Thiothrix eikelboomii</name>
    <dbReference type="NCBI Taxonomy" id="92487"/>
    <lineage>
        <taxon>Bacteria</taxon>
        <taxon>Pseudomonadati</taxon>
        <taxon>Pseudomonadota</taxon>
        <taxon>Gammaproteobacteria</taxon>
        <taxon>Thiotrichales</taxon>
        <taxon>Thiotrichaceae</taxon>
        <taxon>Thiothrix</taxon>
    </lineage>
</organism>
<dbReference type="OrthoDB" id="5298532at2"/>
<dbReference type="AlphaFoldDB" id="A0A1T4WJH7"/>
<dbReference type="RefSeq" id="WP_078922268.1">
    <property type="nucleotide sequence ID" value="NZ_FUYB01000006.1"/>
</dbReference>
<sequence>MPTDVLQTRDQRQAAKLQFNKIAAENFPQVGNVRANQCAAYLGIGLSTFWLYVEQGRIKSPTKYGVRVSVWDAAYIHQLRETGIPSAPKKAAGKAV</sequence>